<dbReference type="AlphaFoldDB" id="A0A0F9CVC3"/>
<protein>
    <submittedName>
        <fullName evidence="2">Uncharacterized protein</fullName>
    </submittedName>
</protein>
<comment type="caution">
    <text evidence="2">The sequence shown here is derived from an EMBL/GenBank/DDBJ whole genome shotgun (WGS) entry which is preliminary data.</text>
</comment>
<gene>
    <name evidence="2" type="ORF">LCGC14_2355740</name>
</gene>
<evidence type="ECO:0000313" key="2">
    <source>
        <dbReference type="EMBL" id="KKL45431.1"/>
    </source>
</evidence>
<reference evidence="2" key="1">
    <citation type="journal article" date="2015" name="Nature">
        <title>Complex archaea that bridge the gap between prokaryotes and eukaryotes.</title>
        <authorList>
            <person name="Spang A."/>
            <person name="Saw J.H."/>
            <person name="Jorgensen S.L."/>
            <person name="Zaremba-Niedzwiedzka K."/>
            <person name="Martijn J."/>
            <person name="Lind A.E."/>
            <person name="van Eijk R."/>
            <person name="Schleper C."/>
            <person name="Guy L."/>
            <person name="Ettema T.J."/>
        </authorList>
    </citation>
    <scope>NUCLEOTIDE SEQUENCE</scope>
</reference>
<sequence length="366" mass="36618">LTLKSGDAGGVSDASGVVLLTSGTPGSATGTSGGVDIRPSDTFDTSGPGNIFIKSGKPAADTANVSAVTVVAGDSFGVDRNGGTLLLSPGNARGDGGSDVILRAVSGGQGAGSTARGGATFLKLNGIGDFIEAQRAVTIDATIGPGVGPASYPGLRIKSDPTLPVHAALVLDKQNADPSSPLEGAVYASSVTDKLSYFDGNGWEELSIKRVTALVSSSVRVADGAFDNFSLVVPANTLRVGTVLKFYFGGGYGSTGLPDSIRLIVASNPSAVVIAEASIVLDAGSQGSQFGMTVTSVIRTIGASGTMTTVSLGANFNGFAAPSGEGDVSVFNDQDIDTTVVNTFTFEVQALNFGTAVCHLANAEIL</sequence>
<accession>A0A0F9CVC3</accession>
<evidence type="ECO:0000256" key="1">
    <source>
        <dbReference type="SAM" id="MobiDB-lite"/>
    </source>
</evidence>
<feature type="region of interest" description="Disordered" evidence="1">
    <location>
        <begin position="22"/>
        <end position="41"/>
    </location>
</feature>
<dbReference type="EMBL" id="LAZR01034388">
    <property type="protein sequence ID" value="KKL45431.1"/>
    <property type="molecule type" value="Genomic_DNA"/>
</dbReference>
<proteinExistence type="predicted"/>
<organism evidence="2">
    <name type="scientific">marine sediment metagenome</name>
    <dbReference type="NCBI Taxonomy" id="412755"/>
    <lineage>
        <taxon>unclassified sequences</taxon>
        <taxon>metagenomes</taxon>
        <taxon>ecological metagenomes</taxon>
    </lineage>
</organism>
<name>A0A0F9CVC3_9ZZZZ</name>
<feature type="non-terminal residue" evidence="2">
    <location>
        <position position="1"/>
    </location>
</feature>